<dbReference type="AlphaFoldDB" id="A0A8K0NYZ9"/>
<reference evidence="11" key="1">
    <citation type="submission" date="2013-04" db="EMBL/GenBank/DDBJ databases">
        <authorList>
            <person name="Qu J."/>
            <person name="Murali S.C."/>
            <person name="Bandaranaike D."/>
            <person name="Bellair M."/>
            <person name="Blankenburg K."/>
            <person name="Chao H."/>
            <person name="Dinh H."/>
            <person name="Doddapaneni H."/>
            <person name="Downs B."/>
            <person name="Dugan-Rocha S."/>
            <person name="Elkadiri S."/>
            <person name="Gnanaolivu R.D."/>
            <person name="Hernandez B."/>
            <person name="Javaid M."/>
            <person name="Jayaseelan J.C."/>
            <person name="Lee S."/>
            <person name="Li M."/>
            <person name="Ming W."/>
            <person name="Munidasa M."/>
            <person name="Muniz J."/>
            <person name="Nguyen L."/>
            <person name="Ongeri F."/>
            <person name="Osuji N."/>
            <person name="Pu L.-L."/>
            <person name="Puazo M."/>
            <person name="Qu C."/>
            <person name="Quiroz J."/>
            <person name="Raj R."/>
            <person name="Weissenberger G."/>
            <person name="Xin Y."/>
            <person name="Zou X."/>
            <person name="Han Y."/>
            <person name="Richards S."/>
            <person name="Worley K."/>
            <person name="Muzny D."/>
            <person name="Gibbs R."/>
        </authorList>
    </citation>
    <scope>NUCLEOTIDE SEQUENCE</scope>
    <source>
        <strain evidence="11">Sampled in the wild</strain>
    </source>
</reference>
<keyword evidence="5" id="KW-0325">Glycoprotein</keyword>
<feature type="domain" description="HYR" evidence="9">
    <location>
        <begin position="1"/>
        <end position="83"/>
    </location>
</feature>
<keyword evidence="1 6" id="KW-0245">EGF-like domain</keyword>
<feature type="compositionally biased region" description="Acidic residues" evidence="7">
    <location>
        <begin position="493"/>
        <end position="527"/>
    </location>
</feature>
<feature type="domain" description="EGF-like" evidence="8">
    <location>
        <begin position="844"/>
        <end position="880"/>
    </location>
</feature>
<feature type="disulfide bond" evidence="6">
    <location>
        <begin position="870"/>
        <end position="879"/>
    </location>
</feature>
<dbReference type="Gene3D" id="2.10.25.10">
    <property type="entry name" value="Laminin"/>
    <property type="match status" value="3"/>
</dbReference>
<dbReference type="OrthoDB" id="6515930at2759"/>
<keyword evidence="12" id="KW-1185">Reference proteome</keyword>
<feature type="compositionally biased region" description="Basic and acidic residues" evidence="7">
    <location>
        <begin position="385"/>
        <end position="398"/>
    </location>
</feature>
<organism evidence="11 12">
    <name type="scientific">Ladona fulva</name>
    <name type="common">Scarce chaser dragonfly</name>
    <name type="synonym">Libellula fulva</name>
    <dbReference type="NCBI Taxonomy" id="123851"/>
    <lineage>
        <taxon>Eukaryota</taxon>
        <taxon>Metazoa</taxon>
        <taxon>Ecdysozoa</taxon>
        <taxon>Arthropoda</taxon>
        <taxon>Hexapoda</taxon>
        <taxon>Insecta</taxon>
        <taxon>Pterygota</taxon>
        <taxon>Palaeoptera</taxon>
        <taxon>Odonata</taxon>
        <taxon>Epiprocta</taxon>
        <taxon>Anisoptera</taxon>
        <taxon>Libelluloidea</taxon>
        <taxon>Libellulidae</taxon>
        <taxon>Ladona</taxon>
    </lineage>
</organism>
<keyword evidence="4 6" id="KW-1015">Disulfide bond</keyword>
<dbReference type="InterPro" id="IPR001759">
    <property type="entry name" value="PTX_dom"/>
</dbReference>
<dbReference type="PROSITE" id="PS00289">
    <property type="entry name" value="PTX_1"/>
    <property type="match status" value="1"/>
</dbReference>
<name>A0A8K0NYZ9_LADFU</name>
<evidence type="ECO:0000256" key="4">
    <source>
        <dbReference type="ARBA" id="ARBA00023157"/>
    </source>
</evidence>
<accession>A0A8K0NYZ9</accession>
<proteinExistence type="predicted"/>
<dbReference type="Pfam" id="PF02494">
    <property type="entry name" value="HYR"/>
    <property type="match status" value="2"/>
</dbReference>
<evidence type="ECO:0000313" key="12">
    <source>
        <dbReference type="Proteomes" id="UP000792457"/>
    </source>
</evidence>
<dbReference type="FunFam" id="2.10.25.10:FF:000012">
    <property type="entry name" value="Delta-like protein"/>
    <property type="match status" value="1"/>
</dbReference>
<dbReference type="InterPro" id="IPR030476">
    <property type="entry name" value="Pentaxin_CS"/>
</dbReference>
<dbReference type="PROSITE" id="PS50825">
    <property type="entry name" value="HYR"/>
    <property type="match status" value="2"/>
</dbReference>
<dbReference type="PANTHER" id="PTHR12916:SF4">
    <property type="entry name" value="UNINFLATABLE, ISOFORM C"/>
    <property type="match status" value="1"/>
</dbReference>
<feature type="domain" description="HYR" evidence="9">
    <location>
        <begin position="92"/>
        <end position="194"/>
    </location>
</feature>
<feature type="disulfide bond" evidence="6">
    <location>
        <begin position="908"/>
        <end position="917"/>
    </location>
</feature>
<dbReference type="CDD" id="cd00054">
    <property type="entry name" value="EGF_CA"/>
    <property type="match status" value="2"/>
</dbReference>
<evidence type="ECO:0000259" key="8">
    <source>
        <dbReference type="PROSITE" id="PS50026"/>
    </source>
</evidence>
<feature type="compositionally biased region" description="Basic residues" evidence="7">
    <location>
        <begin position="399"/>
        <end position="411"/>
    </location>
</feature>
<dbReference type="Gene3D" id="2.60.120.200">
    <property type="match status" value="1"/>
</dbReference>
<dbReference type="Pfam" id="PF00354">
    <property type="entry name" value="Pentaxin"/>
    <property type="match status" value="1"/>
</dbReference>
<evidence type="ECO:0000313" key="11">
    <source>
        <dbReference type="EMBL" id="KAG8226942.1"/>
    </source>
</evidence>
<evidence type="ECO:0000256" key="6">
    <source>
        <dbReference type="PROSITE-ProRule" id="PRU00076"/>
    </source>
</evidence>
<dbReference type="GO" id="GO:0048056">
    <property type="term" value="P:R3/R4 cell differentiation"/>
    <property type="evidence" value="ECO:0007669"/>
    <property type="project" value="UniProtKB-ARBA"/>
</dbReference>
<evidence type="ECO:0008006" key="13">
    <source>
        <dbReference type="Google" id="ProtNLM"/>
    </source>
</evidence>
<dbReference type="InterPro" id="IPR001881">
    <property type="entry name" value="EGF-like_Ca-bd_dom"/>
</dbReference>
<dbReference type="PROSITE" id="PS50026">
    <property type="entry name" value="EGF_3"/>
    <property type="match status" value="3"/>
</dbReference>
<comment type="caution">
    <text evidence="6">Lacks conserved residue(s) required for the propagation of feature annotation.</text>
</comment>
<feature type="domain" description="Pentraxin (PTX)" evidence="10">
    <location>
        <begin position="974"/>
        <end position="1095"/>
    </location>
</feature>
<dbReference type="SMART" id="SM01411">
    <property type="entry name" value="Ephrin_rec_like"/>
    <property type="match status" value="3"/>
</dbReference>
<dbReference type="GO" id="GO:0050769">
    <property type="term" value="P:positive regulation of neurogenesis"/>
    <property type="evidence" value="ECO:0007669"/>
    <property type="project" value="UniProtKB-ARBA"/>
</dbReference>
<protein>
    <recommendedName>
        <fullName evidence="13">Sushi, von Willebrand factor type A, EGF and pentraxin domain-containing protein 1</fullName>
    </recommendedName>
</protein>
<dbReference type="FunFam" id="2.10.50.10:FF:000032">
    <property type="entry name" value="Uncharacterized protein, isoform A"/>
    <property type="match status" value="1"/>
</dbReference>
<dbReference type="GO" id="GO:0005509">
    <property type="term" value="F:calcium ion binding"/>
    <property type="evidence" value="ECO:0007669"/>
    <property type="project" value="InterPro"/>
</dbReference>
<reference evidence="11" key="2">
    <citation type="submission" date="2017-10" db="EMBL/GenBank/DDBJ databases">
        <title>Ladona fulva Genome sequencing and assembly.</title>
        <authorList>
            <person name="Murali S."/>
            <person name="Richards S."/>
            <person name="Bandaranaike D."/>
            <person name="Bellair M."/>
            <person name="Blankenburg K."/>
            <person name="Chao H."/>
            <person name="Dinh H."/>
            <person name="Doddapaneni H."/>
            <person name="Dugan-Rocha S."/>
            <person name="Elkadiri S."/>
            <person name="Gnanaolivu R."/>
            <person name="Hernandez B."/>
            <person name="Skinner E."/>
            <person name="Javaid M."/>
            <person name="Lee S."/>
            <person name="Li M."/>
            <person name="Ming W."/>
            <person name="Munidasa M."/>
            <person name="Muniz J."/>
            <person name="Nguyen L."/>
            <person name="Hughes D."/>
            <person name="Osuji N."/>
            <person name="Pu L.-L."/>
            <person name="Puazo M."/>
            <person name="Qu C."/>
            <person name="Quiroz J."/>
            <person name="Raj R."/>
            <person name="Weissenberger G."/>
            <person name="Xin Y."/>
            <person name="Zou X."/>
            <person name="Han Y."/>
            <person name="Worley K."/>
            <person name="Muzny D."/>
            <person name="Gibbs R."/>
        </authorList>
    </citation>
    <scope>NUCLEOTIDE SEQUENCE</scope>
    <source>
        <strain evidence="11">Sampled in the wild</strain>
    </source>
</reference>
<feature type="domain" description="EGF-like" evidence="8">
    <location>
        <begin position="805"/>
        <end position="842"/>
    </location>
</feature>
<evidence type="ECO:0000256" key="3">
    <source>
        <dbReference type="ARBA" id="ARBA00022737"/>
    </source>
</evidence>
<dbReference type="GO" id="GO:0016318">
    <property type="term" value="P:ommatidial rotation"/>
    <property type="evidence" value="ECO:0007669"/>
    <property type="project" value="UniProtKB-ARBA"/>
</dbReference>
<keyword evidence="3" id="KW-0677">Repeat</keyword>
<feature type="disulfide bond" evidence="6">
    <location>
        <begin position="832"/>
        <end position="841"/>
    </location>
</feature>
<dbReference type="InterPro" id="IPR003410">
    <property type="entry name" value="HYR_dom"/>
</dbReference>
<feature type="domain" description="EGF-like" evidence="8">
    <location>
        <begin position="882"/>
        <end position="918"/>
    </location>
</feature>
<dbReference type="Proteomes" id="UP000792457">
    <property type="component" value="Unassembled WGS sequence"/>
</dbReference>
<feature type="compositionally biased region" description="Basic residues" evidence="7">
    <location>
        <begin position="430"/>
        <end position="453"/>
    </location>
</feature>
<dbReference type="EMBL" id="KZ308305">
    <property type="protein sequence ID" value="KAG8226942.1"/>
    <property type="molecule type" value="Genomic_DNA"/>
</dbReference>
<dbReference type="Pfam" id="PF07699">
    <property type="entry name" value="Ephrin_rec_like"/>
    <property type="match status" value="2"/>
</dbReference>
<feature type="non-terminal residue" evidence="11">
    <location>
        <position position="1095"/>
    </location>
</feature>
<dbReference type="GO" id="GO:0040008">
    <property type="term" value="P:regulation of growth"/>
    <property type="evidence" value="ECO:0007669"/>
    <property type="project" value="UniProtKB-ARBA"/>
</dbReference>
<keyword evidence="2" id="KW-0732">Signal</keyword>
<evidence type="ECO:0000259" key="9">
    <source>
        <dbReference type="PROSITE" id="PS50825"/>
    </source>
</evidence>
<dbReference type="InterPro" id="IPR013320">
    <property type="entry name" value="ConA-like_dom_sf"/>
</dbReference>
<dbReference type="SUPFAM" id="SSF57184">
    <property type="entry name" value="Growth factor receptor domain"/>
    <property type="match status" value="1"/>
</dbReference>
<dbReference type="Gene3D" id="2.10.50.10">
    <property type="entry name" value="Tumor Necrosis Factor Receptor, subunit A, domain 2"/>
    <property type="match status" value="2"/>
</dbReference>
<dbReference type="PROSITE" id="PS01186">
    <property type="entry name" value="EGF_2"/>
    <property type="match status" value="1"/>
</dbReference>
<sequence length="1095" mass="119904">IEPPIIKCPDNRTVETEKDKKFAIVQWEQPETYDNSGIPVTLNIVPAISWPAKLPIGENEITIVARDANRNKAKCKFIVTVIDKQPPTIHMCETPPPFVLPSEPSVAIADSRSQRPKQAHGLVWNQPVFEDNSEQNLTVEVRAYMGSFLEPKVWEGLDGGQGETFPIGDTVILYTAADPYGNNNTCEILITVKDHACPMLPDPINGNSNCSKGREIDSTSLLCTLTCAEGYAFPIETPQDYFCSPQMEMTISETVEVGFNKWGDRENPGTAMALSRVGQSDYVSWEPQETLPFADCMVAAIPNTLQQDGLIFIEGDNSICNDSAFYQQVEESVRRKISEKLAEICGVGTVGIQCEIVGEIEQVCESLVSTAEEEANAVMASSVTRNEESHSRAKDGSRARKGRRNGGRRRKLQEEMKKKRKGGQMGKGKEQKRKGRARKQQGRKKTGGAKKQQKLPEESKKIELLAEKAVVPESIEAEGHVILTRRKRNVGESSEEESLESTQTSDDEPIDEEADDDDSEDEEDTETSEGQTFGVGVYFKMVGPLKNSSNSNKSAEGLENVLEEVKKALEDAITKGDFNVEIPVQGKGINGSQVLKKVLTSSVGFETPRFGCQKGSVLNKNFCVKCPSGTFWDETNEVCLLCKKGTYQPLEGQLFCHKCPVGFSTNIPGRQRHKRRATSLDDCIPECEPGTYSVDGLYPCSTCPKGYFNHLNGSLRCTLCPANKTTTFRGAKSSHDCVDICAPETISETGVSPCYPCPKGYHQQNAGKTHCEKKQHIEEPNPLNNTSLINELGLLPEEKQGDILPYNECFTAPCKNGGTCYVLSNSGIVCGCELGFIGTFCELEENMCENEPCLNDGKCQPNGSSYSCSCSPEFTGQNCELRSDSCTPNPCANGGTCSSYESDYECLCPADFEGNHCEKTICDSPPCTSNSSCVFNGEDWECLCGSDSSEDDCTVEGMLIDGEDGMDEDAFLASDSVLHFPQSGTTNYVLVTGYSEKNYTRISLCGWMNTTDRSNYGTVFSLATAGSDNAFTFTDYSGFVINVNRNSVSTDVSANDGKWHHFCVTWASQKGNWNLFLDGHLAATGEGLSPGYAIP</sequence>
<dbReference type="PROSITE" id="PS00022">
    <property type="entry name" value="EGF_1"/>
    <property type="match status" value="3"/>
</dbReference>
<dbReference type="FunFam" id="2.10.25.10:FF:000255">
    <property type="entry name" value="Sushi, nidogen and EGF-like domains 1"/>
    <property type="match status" value="1"/>
</dbReference>
<dbReference type="SMART" id="SM00179">
    <property type="entry name" value="EGF_CA"/>
    <property type="match status" value="3"/>
</dbReference>
<dbReference type="GO" id="GO:0007411">
    <property type="term" value="P:axon guidance"/>
    <property type="evidence" value="ECO:0007669"/>
    <property type="project" value="UniProtKB-ARBA"/>
</dbReference>
<dbReference type="SUPFAM" id="SSF57196">
    <property type="entry name" value="EGF/Laminin"/>
    <property type="match status" value="3"/>
</dbReference>
<dbReference type="PANTHER" id="PTHR12916">
    <property type="entry name" value="CYTOCHROME C OXIDASE POLYPEPTIDE VIC-2"/>
    <property type="match status" value="1"/>
</dbReference>
<dbReference type="GO" id="GO:0120035">
    <property type="term" value="P:regulation of plasma membrane bounded cell projection organization"/>
    <property type="evidence" value="ECO:0007669"/>
    <property type="project" value="UniProtKB-ARBA"/>
</dbReference>
<evidence type="ECO:0000256" key="7">
    <source>
        <dbReference type="SAM" id="MobiDB-lite"/>
    </source>
</evidence>
<dbReference type="SUPFAM" id="SSF49899">
    <property type="entry name" value="Concanavalin A-like lectins/glucanases"/>
    <property type="match status" value="1"/>
</dbReference>
<dbReference type="SMART" id="SM00159">
    <property type="entry name" value="PTX"/>
    <property type="match status" value="1"/>
</dbReference>
<evidence type="ECO:0000256" key="2">
    <source>
        <dbReference type="ARBA" id="ARBA00022729"/>
    </source>
</evidence>
<feature type="non-terminal residue" evidence="11">
    <location>
        <position position="1"/>
    </location>
</feature>
<dbReference type="SMART" id="SM00181">
    <property type="entry name" value="EGF"/>
    <property type="match status" value="5"/>
</dbReference>
<dbReference type="InterPro" id="IPR011641">
    <property type="entry name" value="Tyr-kin_ephrin_A/B_rcpt-like"/>
</dbReference>
<dbReference type="Pfam" id="PF00008">
    <property type="entry name" value="EGF"/>
    <property type="match status" value="2"/>
</dbReference>
<dbReference type="InterPro" id="IPR000742">
    <property type="entry name" value="EGF"/>
</dbReference>
<dbReference type="PROSITE" id="PS51828">
    <property type="entry name" value="PTX_2"/>
    <property type="match status" value="1"/>
</dbReference>
<dbReference type="GO" id="GO:0005911">
    <property type="term" value="C:cell-cell junction"/>
    <property type="evidence" value="ECO:0007669"/>
    <property type="project" value="UniProtKB-ARBA"/>
</dbReference>
<evidence type="ECO:0000256" key="5">
    <source>
        <dbReference type="ARBA" id="ARBA00023180"/>
    </source>
</evidence>
<gene>
    <name evidence="11" type="ORF">J437_LFUL004660</name>
</gene>
<dbReference type="InterPro" id="IPR009030">
    <property type="entry name" value="Growth_fac_rcpt_cys_sf"/>
</dbReference>
<feature type="region of interest" description="Disordered" evidence="7">
    <location>
        <begin position="378"/>
        <end position="460"/>
    </location>
</feature>
<evidence type="ECO:0000259" key="10">
    <source>
        <dbReference type="PROSITE" id="PS51828"/>
    </source>
</evidence>
<comment type="caution">
    <text evidence="11">The sequence shown here is derived from an EMBL/GenBank/DDBJ whole genome shotgun (WGS) entry which is preliminary data.</text>
</comment>
<feature type="region of interest" description="Disordered" evidence="7">
    <location>
        <begin position="486"/>
        <end position="533"/>
    </location>
</feature>
<evidence type="ECO:0000256" key="1">
    <source>
        <dbReference type="ARBA" id="ARBA00022536"/>
    </source>
</evidence>